<gene>
    <name evidence="1" type="ORF">EJB05_22032</name>
</gene>
<protein>
    <submittedName>
        <fullName evidence="1">Uncharacterized protein</fullName>
    </submittedName>
</protein>
<dbReference type="Gramene" id="TVU30411">
    <property type="protein sequence ID" value="TVU30411"/>
    <property type="gene ID" value="EJB05_22032"/>
</dbReference>
<keyword evidence="2" id="KW-1185">Reference proteome</keyword>
<evidence type="ECO:0000313" key="1">
    <source>
        <dbReference type="EMBL" id="TVU30411.1"/>
    </source>
</evidence>
<reference evidence="1 2" key="1">
    <citation type="journal article" date="2019" name="Sci. Rep.">
        <title>A high-quality genome of Eragrostis curvula grass provides insights into Poaceae evolution and supports new strategies to enhance forage quality.</title>
        <authorList>
            <person name="Carballo J."/>
            <person name="Santos B.A.C.M."/>
            <person name="Zappacosta D."/>
            <person name="Garbus I."/>
            <person name="Selva J.P."/>
            <person name="Gallo C.A."/>
            <person name="Diaz A."/>
            <person name="Albertini E."/>
            <person name="Caccamo M."/>
            <person name="Echenique V."/>
        </authorList>
    </citation>
    <scope>NUCLEOTIDE SEQUENCE [LARGE SCALE GENOMIC DNA]</scope>
    <source>
        <strain evidence="2">cv. Victoria</strain>
        <tissue evidence="1">Leaf</tissue>
    </source>
</reference>
<dbReference type="EMBL" id="RWGY01000011">
    <property type="protein sequence ID" value="TVU30411.1"/>
    <property type="molecule type" value="Genomic_DNA"/>
</dbReference>
<proteinExistence type="predicted"/>
<dbReference type="Proteomes" id="UP000324897">
    <property type="component" value="Chromosome 1"/>
</dbReference>
<name>A0A5J9V4U8_9POAL</name>
<sequence>MISLWKVSTSGELTVQIPAFSVLHFLKGLDSYCKIVTVSSFVLCIVGEEVTNPNGRVRGAWEGHGARCGSCAKAVVDACAAVLADYL</sequence>
<evidence type="ECO:0000313" key="2">
    <source>
        <dbReference type="Proteomes" id="UP000324897"/>
    </source>
</evidence>
<organism evidence="1 2">
    <name type="scientific">Eragrostis curvula</name>
    <name type="common">weeping love grass</name>
    <dbReference type="NCBI Taxonomy" id="38414"/>
    <lineage>
        <taxon>Eukaryota</taxon>
        <taxon>Viridiplantae</taxon>
        <taxon>Streptophyta</taxon>
        <taxon>Embryophyta</taxon>
        <taxon>Tracheophyta</taxon>
        <taxon>Spermatophyta</taxon>
        <taxon>Magnoliopsida</taxon>
        <taxon>Liliopsida</taxon>
        <taxon>Poales</taxon>
        <taxon>Poaceae</taxon>
        <taxon>PACMAD clade</taxon>
        <taxon>Chloridoideae</taxon>
        <taxon>Eragrostideae</taxon>
        <taxon>Eragrostidinae</taxon>
        <taxon>Eragrostis</taxon>
    </lineage>
</organism>
<comment type="caution">
    <text evidence="1">The sequence shown here is derived from an EMBL/GenBank/DDBJ whole genome shotgun (WGS) entry which is preliminary data.</text>
</comment>
<dbReference type="AlphaFoldDB" id="A0A5J9V4U8"/>
<accession>A0A5J9V4U8</accession>